<reference evidence="2" key="1">
    <citation type="submission" date="2020-12" db="EMBL/GenBank/DDBJ databases">
        <authorList>
            <consortium name="Molecular Ecology Group"/>
        </authorList>
    </citation>
    <scope>NUCLEOTIDE SEQUENCE</scope>
    <source>
        <strain evidence="2">TBG_1078</strain>
    </source>
</reference>
<organism evidence="2 3">
    <name type="scientific">Nyctereutes procyonoides</name>
    <name type="common">Raccoon dog</name>
    <name type="synonym">Canis procyonoides</name>
    <dbReference type="NCBI Taxonomy" id="34880"/>
    <lineage>
        <taxon>Eukaryota</taxon>
        <taxon>Metazoa</taxon>
        <taxon>Chordata</taxon>
        <taxon>Craniata</taxon>
        <taxon>Vertebrata</taxon>
        <taxon>Euteleostomi</taxon>
        <taxon>Mammalia</taxon>
        <taxon>Eutheria</taxon>
        <taxon>Laurasiatheria</taxon>
        <taxon>Carnivora</taxon>
        <taxon>Caniformia</taxon>
        <taxon>Canidae</taxon>
        <taxon>Nyctereutes</taxon>
    </lineage>
</organism>
<keyword evidence="3" id="KW-1185">Reference proteome</keyword>
<feature type="compositionally biased region" description="Basic residues" evidence="1">
    <location>
        <begin position="1"/>
        <end position="14"/>
    </location>
</feature>
<gene>
    <name evidence="2" type="ORF">NYPRO_LOCUS2042</name>
</gene>
<proteinExistence type="predicted"/>
<protein>
    <submittedName>
        <fullName evidence="2">(raccoon dog) hypothetical protein</fullName>
    </submittedName>
</protein>
<comment type="caution">
    <text evidence="2">The sequence shown here is derived from an EMBL/GenBank/DDBJ whole genome shotgun (WGS) entry which is preliminary data.</text>
</comment>
<feature type="compositionally biased region" description="Pro residues" evidence="1">
    <location>
        <begin position="69"/>
        <end position="80"/>
    </location>
</feature>
<feature type="region of interest" description="Disordered" evidence="1">
    <location>
        <begin position="1"/>
        <end position="88"/>
    </location>
</feature>
<accession>A0A811XXE9</accession>
<sequence length="227" mass="23819">MTAQRRARRRRGRGPRPAARHSQSEAAPGSRWPISGRRAAANRGARGAGAQLGAAGHGSAGRRRGPPRGGRPPAPAPAPPTSRSVCRPVQWAEVLRRRTQTRAALRRALSSASCAPRARVEGAGRGPGSRRAPPRAEEPRACGHLPCAGWCGAPGEEGAEPDPQDLPPSRGRGHYTGDEDLERRCEICACHGQGTCSSCVTHQKTTSIRGPGLALFKNSRIPVAGSA</sequence>
<feature type="compositionally biased region" description="Low complexity" evidence="1">
    <location>
        <begin position="36"/>
        <end position="54"/>
    </location>
</feature>
<feature type="region of interest" description="Disordered" evidence="1">
    <location>
        <begin position="153"/>
        <end position="177"/>
    </location>
</feature>
<feature type="region of interest" description="Disordered" evidence="1">
    <location>
        <begin position="100"/>
        <end position="140"/>
    </location>
</feature>
<dbReference type="EMBL" id="CAJHUB010000653">
    <property type="protein sequence ID" value="CAD7669248.1"/>
    <property type="molecule type" value="Genomic_DNA"/>
</dbReference>
<feature type="compositionally biased region" description="Low complexity" evidence="1">
    <location>
        <begin position="101"/>
        <end position="117"/>
    </location>
</feature>
<evidence type="ECO:0000256" key="1">
    <source>
        <dbReference type="SAM" id="MobiDB-lite"/>
    </source>
</evidence>
<dbReference type="Proteomes" id="UP000645828">
    <property type="component" value="Unassembled WGS sequence"/>
</dbReference>
<evidence type="ECO:0000313" key="3">
    <source>
        <dbReference type="Proteomes" id="UP000645828"/>
    </source>
</evidence>
<evidence type="ECO:0000313" key="2">
    <source>
        <dbReference type="EMBL" id="CAD7669248.1"/>
    </source>
</evidence>
<name>A0A811XXE9_NYCPR</name>
<dbReference type="AlphaFoldDB" id="A0A811XXE9"/>